<feature type="domain" description="Copper type II ascorbate-dependent monooxygenase N-terminal" evidence="4">
    <location>
        <begin position="44"/>
        <end position="160"/>
    </location>
</feature>
<dbReference type="PANTHER" id="PTHR10680:SF38">
    <property type="entry name" value="BLL1368 PROTEIN"/>
    <property type="match status" value="1"/>
</dbReference>
<evidence type="ECO:0000259" key="5">
    <source>
        <dbReference type="Pfam" id="PF03712"/>
    </source>
</evidence>
<name>A0ABD3XA92_SINWO</name>
<dbReference type="Pfam" id="PF01082">
    <property type="entry name" value="Cu2_monooxygen"/>
    <property type="match status" value="1"/>
</dbReference>
<comment type="caution">
    <text evidence="6">The sequence shown here is derived from an EMBL/GenBank/DDBJ whole genome shotgun (WGS) entry which is preliminary data.</text>
</comment>
<dbReference type="InterPro" id="IPR024548">
    <property type="entry name" value="Cu2_monoox_C"/>
</dbReference>
<keyword evidence="1" id="KW-0732">Signal</keyword>
<gene>
    <name evidence="6" type="ORF">ACJMK2_028207</name>
</gene>
<dbReference type="Gene3D" id="2.60.120.310">
    <property type="entry name" value="Copper type II, ascorbate-dependent monooxygenase, N-terminal domain"/>
    <property type="match status" value="1"/>
</dbReference>
<evidence type="ECO:0000313" key="6">
    <source>
        <dbReference type="EMBL" id="KAL3881815.1"/>
    </source>
</evidence>
<dbReference type="InterPro" id="IPR008977">
    <property type="entry name" value="PHM/PNGase_F_dom_sf"/>
</dbReference>
<reference evidence="6 7" key="1">
    <citation type="submission" date="2024-11" db="EMBL/GenBank/DDBJ databases">
        <title>Chromosome-level genome assembly of the freshwater bivalve Anodonta woodiana.</title>
        <authorList>
            <person name="Chen X."/>
        </authorList>
    </citation>
    <scope>NUCLEOTIDE SEQUENCE [LARGE SCALE GENOMIC DNA]</scope>
    <source>
        <strain evidence="6">MN2024</strain>
        <tissue evidence="6">Gills</tissue>
    </source>
</reference>
<evidence type="ECO:0000313" key="7">
    <source>
        <dbReference type="Proteomes" id="UP001634394"/>
    </source>
</evidence>
<keyword evidence="7" id="KW-1185">Reference proteome</keyword>
<dbReference type="InterPro" id="IPR000323">
    <property type="entry name" value="Cu2_ascorb_mOase_N"/>
</dbReference>
<keyword evidence="3" id="KW-0325">Glycoprotein</keyword>
<dbReference type="Gene3D" id="2.60.120.230">
    <property type="match status" value="1"/>
</dbReference>
<dbReference type="PANTHER" id="PTHR10680">
    <property type="entry name" value="PEPTIDYL-GLYCINE ALPHA-AMIDATING MONOOXYGENASE"/>
    <property type="match status" value="1"/>
</dbReference>
<dbReference type="AlphaFoldDB" id="A0ABD3XA92"/>
<keyword evidence="2" id="KW-1015">Disulfide bond</keyword>
<dbReference type="Pfam" id="PF03712">
    <property type="entry name" value="Cu2_monoox_C"/>
    <property type="match status" value="1"/>
</dbReference>
<dbReference type="EMBL" id="JBJQND010000003">
    <property type="protein sequence ID" value="KAL3881815.1"/>
    <property type="molecule type" value="Genomic_DNA"/>
</dbReference>
<evidence type="ECO:0008006" key="8">
    <source>
        <dbReference type="Google" id="ProtNLM"/>
    </source>
</evidence>
<evidence type="ECO:0000256" key="2">
    <source>
        <dbReference type="ARBA" id="ARBA00023157"/>
    </source>
</evidence>
<organism evidence="6 7">
    <name type="scientific">Sinanodonta woodiana</name>
    <name type="common">Chinese pond mussel</name>
    <name type="synonym">Anodonta woodiana</name>
    <dbReference type="NCBI Taxonomy" id="1069815"/>
    <lineage>
        <taxon>Eukaryota</taxon>
        <taxon>Metazoa</taxon>
        <taxon>Spiralia</taxon>
        <taxon>Lophotrochozoa</taxon>
        <taxon>Mollusca</taxon>
        <taxon>Bivalvia</taxon>
        <taxon>Autobranchia</taxon>
        <taxon>Heteroconchia</taxon>
        <taxon>Palaeoheterodonta</taxon>
        <taxon>Unionida</taxon>
        <taxon>Unionoidea</taxon>
        <taxon>Unionidae</taxon>
        <taxon>Unioninae</taxon>
        <taxon>Sinanodonta</taxon>
    </lineage>
</organism>
<evidence type="ECO:0000256" key="3">
    <source>
        <dbReference type="ARBA" id="ARBA00023180"/>
    </source>
</evidence>
<evidence type="ECO:0000259" key="4">
    <source>
        <dbReference type="Pfam" id="PF01082"/>
    </source>
</evidence>
<dbReference type="InterPro" id="IPR036939">
    <property type="entry name" value="Cu2_ascorb_mOase_N_sf"/>
</dbReference>
<proteinExistence type="predicted"/>
<protein>
    <recommendedName>
        <fullName evidence="8">Peptidylglycine monooxygenase</fullName>
    </recommendedName>
</protein>
<sequence>MGKEAIDVNWCLGKIALILIVMCLTYVCSSPIKISSDVVSNTKIQMPRIRAETPDAYMCIAVPVTDLGFSNLVGFKFDVLEEVAHHVAMAVCEDYETEQRLWDCKSGHGHICRGRSITFGGWDRRSKHHPDTVFPEDVGVQLGKDFKLNYLIVQTHFQEPILDPDSLRSNPANITLFMTQKSRKYSYQQILFHSSGYIPAFSEDFKAEIACKWRGAPVNVYEYSAHTHQYGQLLEGYIVRNNTAILVTKEKPQGKSHDTTKVKGGTIEIRPGDTLAVRCTYKNTGPNKVNFGLGESDEMCNLALTFEYDAKEIAAFPESVKCSGDAQEKVWCPRNAGDQVGVLCDLQQAAYNNMAPEDVHGVMM</sequence>
<evidence type="ECO:0000256" key="1">
    <source>
        <dbReference type="ARBA" id="ARBA00022729"/>
    </source>
</evidence>
<feature type="domain" description="Copper type II ascorbate-dependent monooxygenase C-terminal" evidence="5">
    <location>
        <begin position="193"/>
        <end position="305"/>
    </location>
</feature>
<dbReference type="Proteomes" id="UP001634394">
    <property type="component" value="Unassembled WGS sequence"/>
</dbReference>
<accession>A0ABD3XA92</accession>
<dbReference type="InterPro" id="IPR014784">
    <property type="entry name" value="Cu2_ascorb_mOase-like_C"/>
</dbReference>
<dbReference type="SUPFAM" id="SSF49742">
    <property type="entry name" value="PHM/PNGase F"/>
    <property type="match status" value="2"/>
</dbReference>